<feature type="domain" description="Transcription regulator PadR C-terminal" evidence="2">
    <location>
        <begin position="93"/>
        <end position="178"/>
    </location>
</feature>
<evidence type="ECO:0008006" key="5">
    <source>
        <dbReference type="Google" id="ProtNLM"/>
    </source>
</evidence>
<name>A0A563VVA3_9CYAN</name>
<dbReference type="Proteomes" id="UP000320055">
    <property type="component" value="Unassembled WGS sequence"/>
</dbReference>
<organism evidence="3 4">
    <name type="scientific">Hyella patelloides LEGE 07179</name>
    <dbReference type="NCBI Taxonomy" id="945734"/>
    <lineage>
        <taxon>Bacteria</taxon>
        <taxon>Bacillati</taxon>
        <taxon>Cyanobacteriota</taxon>
        <taxon>Cyanophyceae</taxon>
        <taxon>Pleurocapsales</taxon>
        <taxon>Hyellaceae</taxon>
        <taxon>Hyella</taxon>
    </lineage>
</organism>
<dbReference type="OrthoDB" id="9783723at2"/>
<dbReference type="Pfam" id="PF10400">
    <property type="entry name" value="Vir_act_alpha_C"/>
    <property type="match status" value="1"/>
</dbReference>
<gene>
    <name evidence="3" type="ORF">H1P_3310005</name>
</gene>
<dbReference type="InterPro" id="IPR005149">
    <property type="entry name" value="Tscrpt_reg_PadR_N"/>
</dbReference>
<accession>A0A563VVA3</accession>
<evidence type="ECO:0000259" key="1">
    <source>
        <dbReference type="Pfam" id="PF03551"/>
    </source>
</evidence>
<dbReference type="Pfam" id="PF03551">
    <property type="entry name" value="PadR"/>
    <property type="match status" value="1"/>
</dbReference>
<dbReference type="PANTHER" id="PTHR43252:SF2">
    <property type="entry name" value="TRANSCRIPTION REGULATOR, PADR-LIKE FAMILY"/>
    <property type="match status" value="1"/>
</dbReference>
<dbReference type="SUPFAM" id="SSF46785">
    <property type="entry name" value="Winged helix' DNA-binding domain"/>
    <property type="match status" value="1"/>
</dbReference>
<dbReference type="EMBL" id="CAACVJ010000259">
    <property type="protein sequence ID" value="VEP15404.1"/>
    <property type="molecule type" value="Genomic_DNA"/>
</dbReference>
<feature type="domain" description="Transcription regulator PadR N-terminal" evidence="1">
    <location>
        <begin position="6"/>
        <end position="79"/>
    </location>
</feature>
<evidence type="ECO:0000313" key="3">
    <source>
        <dbReference type="EMBL" id="VEP15404.1"/>
    </source>
</evidence>
<dbReference type="RefSeq" id="WP_144874158.1">
    <property type="nucleotide sequence ID" value="NZ_LR214068.1"/>
</dbReference>
<keyword evidence="4" id="KW-1185">Reference proteome</keyword>
<protein>
    <recommendedName>
        <fullName evidence="5">PadR family transcriptional regulator</fullName>
    </recommendedName>
</protein>
<dbReference type="InterPro" id="IPR018309">
    <property type="entry name" value="Tscrpt_reg_PadR_C"/>
</dbReference>
<sequence length="181" mass="21558">MLKYILLGFLNYQPMTGYDLKRLVDGSTAHFWHAYHSQIYTTLRKMEQDGLVTSIIDNSDERLERRIYDVTELGKSKFKQWLGKSLTELPPSKDSLLVRLFFSGSRDRSSVLDELRFQRQLRQQQLELYRQIKPEKSPAESDLIDFDREAKFWRMTLDLGLAYEQMYLKWLDETIAKIESF</sequence>
<dbReference type="InterPro" id="IPR036390">
    <property type="entry name" value="WH_DNA-bd_sf"/>
</dbReference>
<dbReference type="AlphaFoldDB" id="A0A563VVA3"/>
<dbReference type="PANTHER" id="PTHR43252">
    <property type="entry name" value="TRANSCRIPTIONAL REGULATOR YQJI"/>
    <property type="match status" value="1"/>
</dbReference>
<evidence type="ECO:0000259" key="2">
    <source>
        <dbReference type="Pfam" id="PF10400"/>
    </source>
</evidence>
<evidence type="ECO:0000313" key="4">
    <source>
        <dbReference type="Proteomes" id="UP000320055"/>
    </source>
</evidence>
<dbReference type="InterPro" id="IPR036388">
    <property type="entry name" value="WH-like_DNA-bd_sf"/>
</dbReference>
<dbReference type="Gene3D" id="6.10.140.190">
    <property type="match status" value="1"/>
</dbReference>
<proteinExistence type="predicted"/>
<reference evidence="3 4" key="1">
    <citation type="submission" date="2019-01" db="EMBL/GenBank/DDBJ databases">
        <authorList>
            <person name="Brito A."/>
        </authorList>
    </citation>
    <scope>NUCLEOTIDE SEQUENCE [LARGE SCALE GENOMIC DNA]</scope>
    <source>
        <strain evidence="3">1</strain>
    </source>
</reference>
<dbReference type="Gene3D" id="1.10.10.10">
    <property type="entry name" value="Winged helix-like DNA-binding domain superfamily/Winged helix DNA-binding domain"/>
    <property type="match status" value="1"/>
</dbReference>